<evidence type="ECO:0000313" key="2">
    <source>
        <dbReference type="Proteomes" id="UP001159428"/>
    </source>
</evidence>
<keyword evidence="2" id="KW-1185">Reference proteome</keyword>
<proteinExistence type="predicted"/>
<protein>
    <submittedName>
        <fullName evidence="1">Uncharacterized protein</fullName>
    </submittedName>
</protein>
<dbReference type="AlphaFoldDB" id="A0AAU9WUI3"/>
<dbReference type="EMBL" id="CALNXJ010000021">
    <property type="protein sequence ID" value="CAH3126017.1"/>
    <property type="molecule type" value="Genomic_DNA"/>
</dbReference>
<evidence type="ECO:0000313" key="1">
    <source>
        <dbReference type="EMBL" id="CAH3126017.1"/>
    </source>
</evidence>
<sequence length="291" mass="32691">MIAPTGVLTRDINVGIITMELIPSVMDTEVILGDITAKVIQVRPRPGGYLPGHDHGGYPAGHYHEESDARTIYDQEMQTQAQEQIQKQRTLQASAQMLYDGYENTMGMIEELEKHEGHNMSAGFSGLMTHVIPKGTKKPKRDVTAIIEAQLTCLDGQMTFAPPEVTRAARMKLLEKTLKWVAARGERGIEPSPVDAYTKNVVQVLIKPDSLKFPERERDPRAASLDERTVNELMFAFAQAQHKGDLQDKEFEANPDKKASLRKMREGEDLHSGKLYYFMTQPPFGAKINKR</sequence>
<reference evidence="1 2" key="1">
    <citation type="submission" date="2022-05" db="EMBL/GenBank/DDBJ databases">
        <authorList>
            <consortium name="Genoscope - CEA"/>
            <person name="William W."/>
        </authorList>
    </citation>
    <scope>NUCLEOTIDE SEQUENCE [LARGE SCALE GENOMIC DNA]</scope>
</reference>
<comment type="caution">
    <text evidence="1">The sequence shown here is derived from an EMBL/GenBank/DDBJ whole genome shotgun (WGS) entry which is preliminary data.</text>
</comment>
<dbReference type="Proteomes" id="UP001159428">
    <property type="component" value="Unassembled WGS sequence"/>
</dbReference>
<organism evidence="1 2">
    <name type="scientific">Pocillopora meandrina</name>
    <dbReference type="NCBI Taxonomy" id="46732"/>
    <lineage>
        <taxon>Eukaryota</taxon>
        <taxon>Metazoa</taxon>
        <taxon>Cnidaria</taxon>
        <taxon>Anthozoa</taxon>
        <taxon>Hexacorallia</taxon>
        <taxon>Scleractinia</taxon>
        <taxon>Astrocoeniina</taxon>
        <taxon>Pocilloporidae</taxon>
        <taxon>Pocillopora</taxon>
    </lineage>
</organism>
<gene>
    <name evidence="1" type="ORF">PMEA_00011866</name>
</gene>
<accession>A0AAU9WUI3</accession>
<name>A0AAU9WUI3_9CNID</name>